<name>X0VEC0_9ZZZZ</name>
<dbReference type="EMBL" id="BARS01020633">
    <property type="protein sequence ID" value="GAG09587.1"/>
    <property type="molecule type" value="Genomic_DNA"/>
</dbReference>
<comment type="caution">
    <text evidence="1">The sequence shown here is derived from an EMBL/GenBank/DDBJ whole genome shotgun (WGS) entry which is preliminary data.</text>
</comment>
<organism evidence="1">
    <name type="scientific">marine sediment metagenome</name>
    <dbReference type="NCBI Taxonomy" id="412755"/>
    <lineage>
        <taxon>unclassified sequences</taxon>
        <taxon>metagenomes</taxon>
        <taxon>ecological metagenomes</taxon>
    </lineage>
</organism>
<protein>
    <submittedName>
        <fullName evidence="1">Uncharacterized protein</fullName>
    </submittedName>
</protein>
<reference evidence="1" key="1">
    <citation type="journal article" date="2014" name="Front. Microbiol.">
        <title>High frequency of phylogenetically diverse reductive dehalogenase-homologous genes in deep subseafloor sedimentary metagenomes.</title>
        <authorList>
            <person name="Kawai M."/>
            <person name="Futagami T."/>
            <person name="Toyoda A."/>
            <person name="Takaki Y."/>
            <person name="Nishi S."/>
            <person name="Hori S."/>
            <person name="Arai W."/>
            <person name="Tsubouchi T."/>
            <person name="Morono Y."/>
            <person name="Uchiyama I."/>
            <person name="Ito T."/>
            <person name="Fujiyama A."/>
            <person name="Inagaki F."/>
            <person name="Takami H."/>
        </authorList>
    </citation>
    <scope>NUCLEOTIDE SEQUENCE</scope>
    <source>
        <strain evidence="1">Expedition CK06-06</strain>
    </source>
</reference>
<evidence type="ECO:0000313" key="1">
    <source>
        <dbReference type="EMBL" id="GAG09587.1"/>
    </source>
</evidence>
<dbReference type="AlphaFoldDB" id="X0VEC0"/>
<gene>
    <name evidence="1" type="ORF">S01H1_33245</name>
</gene>
<feature type="non-terminal residue" evidence="1">
    <location>
        <position position="1"/>
    </location>
</feature>
<sequence>DPEAAKKLLSVGMSPRDESLAIAEHAAYTQVARMLLNLSEFLTKG</sequence>
<proteinExistence type="predicted"/>
<accession>X0VEC0</accession>